<protein>
    <submittedName>
        <fullName evidence="1">Uncharacterized protein</fullName>
    </submittedName>
</protein>
<proteinExistence type="predicted"/>
<accession>A0A843TCT9</accession>
<dbReference type="Proteomes" id="UP000652761">
    <property type="component" value="Unassembled WGS sequence"/>
</dbReference>
<keyword evidence="2" id="KW-1185">Reference proteome</keyword>
<evidence type="ECO:0000313" key="1">
    <source>
        <dbReference type="EMBL" id="MQL68885.1"/>
    </source>
</evidence>
<comment type="caution">
    <text evidence="1">The sequence shown here is derived from an EMBL/GenBank/DDBJ whole genome shotgun (WGS) entry which is preliminary data.</text>
</comment>
<gene>
    <name evidence="1" type="ORF">Taro_001161</name>
</gene>
<evidence type="ECO:0000313" key="2">
    <source>
        <dbReference type="Proteomes" id="UP000652761"/>
    </source>
</evidence>
<dbReference type="EMBL" id="NMUH01000024">
    <property type="protein sequence ID" value="MQL68885.1"/>
    <property type="molecule type" value="Genomic_DNA"/>
</dbReference>
<reference evidence="1" key="1">
    <citation type="submission" date="2017-07" db="EMBL/GenBank/DDBJ databases">
        <title>Taro Niue Genome Assembly and Annotation.</title>
        <authorList>
            <person name="Atibalentja N."/>
            <person name="Keating K."/>
            <person name="Fields C.J."/>
        </authorList>
    </citation>
    <scope>NUCLEOTIDE SEQUENCE</scope>
    <source>
        <strain evidence="1">Niue_2</strain>
        <tissue evidence="1">Leaf</tissue>
    </source>
</reference>
<organism evidence="1 2">
    <name type="scientific">Colocasia esculenta</name>
    <name type="common">Wild taro</name>
    <name type="synonym">Arum esculentum</name>
    <dbReference type="NCBI Taxonomy" id="4460"/>
    <lineage>
        <taxon>Eukaryota</taxon>
        <taxon>Viridiplantae</taxon>
        <taxon>Streptophyta</taxon>
        <taxon>Embryophyta</taxon>
        <taxon>Tracheophyta</taxon>
        <taxon>Spermatophyta</taxon>
        <taxon>Magnoliopsida</taxon>
        <taxon>Liliopsida</taxon>
        <taxon>Araceae</taxon>
        <taxon>Aroideae</taxon>
        <taxon>Colocasieae</taxon>
        <taxon>Colocasia</taxon>
    </lineage>
</organism>
<name>A0A843TCT9_COLES</name>
<dbReference type="AlphaFoldDB" id="A0A843TCT9"/>
<sequence length="1056" mass="114790">MWLLGVSRGDTWLFLLDLVEVRDVGACVVRLWSHVVAPVYRELRCLGRCVPRVCFHVVLPWPDLGGGSWRYSIRFCMCLTPLVLRESFLAALAGRDSQSQEFIAGRLWWRSVGSGVTFGVPGGGPGGRVVTVVASFPAGSECEMQESVAVVAECACCERDCCFRSCYEWVRFWPKARLASISIDVDVVSASTLWMPTLSPASSDVDANFSDLHALQSPEFREQATPTIGELSPTSIKEGFPDLALVSTSVKNLEEGVFGGFLGLPKESFTAILDPFGVFFRGKQELGVNALDVKIPGMRPAIWPSTPGTARDRRQVLQDRTLAPANYCSKELTGVEEEASPTLSWSHLHPRTRSEAFLGASWDSPRRASLSPRPELGVNALDAEIPGVRLAILPSTPGTARDRRQVRLDRTVNFGIFARAKQMLVCRVVPLVEYCDTCLWLFPALGWLVANSGEVLPEFFSVGSGGELLVVVLNGTLVVLVEVLPEPVVLLPLSAVFSLSASTWVLPVKDREVGFISRTLWALPDGGLVSAMGVWLVAAACPVFSVRQHRFSVVWLACASIVPEWCLVLCASKSQYDGCTLEATGSLRDLLMWVSGGESLSVGLELFQVVGAVVYCTWSVVLPVSRVVSAVGATALHLVEFWCLWLHPLLVLEWLVFRAVWSPGALGCTMSGSWQPYQWYAGLGSWPVSRLKALAGFPFPFLSLSRFPPLCGGNLSPLRRLELGGVGGSCGARERRHGLRRRQPWHRVGPFVGWFFVLRVVVATPGCSIPVVRLPADVAIAEHVATSEKASPYSVVVTYFPVATGCLSQAGMPSGPSGRNAAGCLPVFTDRRQESAAGELEEWTVCPPLSCVWRWLDCSCCDVASHVGSEIGFLVALVYTVVAPNCCFGNPFLGAVCGGTAGCSSLTSWHVRVLLIWLHGVSRGDTWLFLPDLMEVRDVGACVVRLWAHVVAPVFRDLRCLGRCVPRVCFRVVLLWPDLGGGCFALLLWLVRDWLSLLSLVLEAHPPTLFRSVGGGATFGVPSGGLGVAKREKLVLEGGGQLAIDEQMVVILNTWR</sequence>